<dbReference type="RefSeq" id="WP_193922399.1">
    <property type="nucleotide sequence ID" value="NZ_JADEWL010000062.1"/>
</dbReference>
<organism evidence="2 3">
    <name type="scientific">Plectonema cf. radiosum LEGE 06105</name>
    <dbReference type="NCBI Taxonomy" id="945769"/>
    <lineage>
        <taxon>Bacteria</taxon>
        <taxon>Bacillati</taxon>
        <taxon>Cyanobacteriota</taxon>
        <taxon>Cyanophyceae</taxon>
        <taxon>Oscillatoriophycideae</taxon>
        <taxon>Oscillatoriales</taxon>
        <taxon>Microcoleaceae</taxon>
        <taxon>Plectonema</taxon>
    </lineage>
</organism>
<reference evidence="2" key="1">
    <citation type="submission" date="2020-10" db="EMBL/GenBank/DDBJ databases">
        <authorList>
            <person name="Castelo-Branco R."/>
            <person name="Eusebio N."/>
            <person name="Adriana R."/>
            <person name="Vieira A."/>
            <person name="Brugerolle De Fraissinette N."/>
            <person name="Rezende De Castro R."/>
            <person name="Schneider M.P."/>
            <person name="Vasconcelos V."/>
            <person name="Leao P.N."/>
        </authorList>
    </citation>
    <scope>NUCLEOTIDE SEQUENCE</scope>
    <source>
        <strain evidence="2">LEGE 06105</strain>
    </source>
</reference>
<dbReference type="CDD" id="cd00761">
    <property type="entry name" value="Glyco_tranf_GTA_type"/>
    <property type="match status" value="1"/>
</dbReference>
<gene>
    <name evidence="2" type="ORF">IQ247_17880</name>
</gene>
<comment type="caution">
    <text evidence="2">The sequence shown here is derived from an EMBL/GenBank/DDBJ whole genome shotgun (WGS) entry which is preliminary data.</text>
</comment>
<dbReference type="EMBL" id="JADEWL010000062">
    <property type="protein sequence ID" value="MBE9214515.1"/>
    <property type="molecule type" value="Genomic_DNA"/>
</dbReference>
<dbReference type="PANTHER" id="PTHR22916">
    <property type="entry name" value="GLYCOSYLTRANSFERASE"/>
    <property type="match status" value="1"/>
</dbReference>
<protein>
    <submittedName>
        <fullName evidence="2">Glycosyltransferase family 2 protein</fullName>
    </submittedName>
</protein>
<dbReference type="InterPro" id="IPR001173">
    <property type="entry name" value="Glyco_trans_2-like"/>
</dbReference>
<dbReference type="GO" id="GO:0016758">
    <property type="term" value="F:hexosyltransferase activity"/>
    <property type="evidence" value="ECO:0007669"/>
    <property type="project" value="UniProtKB-ARBA"/>
</dbReference>
<keyword evidence="3" id="KW-1185">Reference proteome</keyword>
<dbReference type="AlphaFoldDB" id="A0A8J7F3X6"/>
<evidence type="ECO:0000313" key="2">
    <source>
        <dbReference type="EMBL" id="MBE9214515.1"/>
    </source>
</evidence>
<feature type="domain" description="Glycosyltransferase 2-like" evidence="1">
    <location>
        <begin position="12"/>
        <end position="174"/>
    </location>
</feature>
<dbReference type="Pfam" id="PF00535">
    <property type="entry name" value="Glycos_transf_2"/>
    <property type="match status" value="1"/>
</dbReference>
<sequence>MKSQPILSPKFTIIIPTYNRAHLIKDAVESVLNQTYKNFELIVIDDGSTDNTKEVLADYQDNIRYIYQDNQGRSAARNHGIKLAKGEYIAFLDSDDVWFPDKLERQVPILESAPDNVVLVHGYKCMVDKNLQPLPGWELKLRNLYSLAERGEETYFNYLKSPCIFTSTILVRKKILLEINGYDVSIQGREDLDLYLRLLLKNYRFAFISKPPLIKYRCHENNTDEIRSNYSYLQVYEKHLNQCLKLGVTDRITEAKKLLYQALAKTHYRLGNYHQSRIYWQKAFIKDWETVLNKSFWRQYFGCWIRQIILDFNKG</sequence>
<proteinExistence type="predicted"/>
<dbReference type="Gene3D" id="3.90.550.10">
    <property type="entry name" value="Spore Coat Polysaccharide Biosynthesis Protein SpsA, Chain A"/>
    <property type="match status" value="1"/>
</dbReference>
<name>A0A8J7F3X6_9CYAN</name>
<dbReference type="PANTHER" id="PTHR22916:SF3">
    <property type="entry name" value="UDP-GLCNAC:BETAGAL BETA-1,3-N-ACETYLGLUCOSAMINYLTRANSFERASE-LIKE PROTEIN 1"/>
    <property type="match status" value="1"/>
</dbReference>
<evidence type="ECO:0000313" key="3">
    <source>
        <dbReference type="Proteomes" id="UP000620559"/>
    </source>
</evidence>
<dbReference type="SUPFAM" id="SSF53448">
    <property type="entry name" value="Nucleotide-diphospho-sugar transferases"/>
    <property type="match status" value="1"/>
</dbReference>
<dbReference type="Proteomes" id="UP000620559">
    <property type="component" value="Unassembled WGS sequence"/>
</dbReference>
<dbReference type="InterPro" id="IPR029044">
    <property type="entry name" value="Nucleotide-diphossugar_trans"/>
</dbReference>
<accession>A0A8J7F3X6</accession>
<evidence type="ECO:0000259" key="1">
    <source>
        <dbReference type="Pfam" id="PF00535"/>
    </source>
</evidence>